<dbReference type="NCBIfam" id="TIGR01509">
    <property type="entry name" value="HAD-SF-IA-v3"/>
    <property type="match status" value="1"/>
</dbReference>
<dbReference type="SFLD" id="SFLDG01135">
    <property type="entry name" value="C1.5.6:_HAD__Beta-PGM__Phospha"/>
    <property type="match status" value="1"/>
</dbReference>
<dbReference type="InterPro" id="IPR044999">
    <property type="entry name" value="CbbY-like"/>
</dbReference>
<evidence type="ECO:0008006" key="2">
    <source>
        <dbReference type="Google" id="ProtNLM"/>
    </source>
</evidence>
<dbReference type="InterPro" id="IPR006439">
    <property type="entry name" value="HAD-SF_hydro_IA"/>
</dbReference>
<dbReference type="InterPro" id="IPR023198">
    <property type="entry name" value="PGP-like_dom2"/>
</dbReference>
<proteinExistence type="predicted"/>
<dbReference type="PANTHER" id="PTHR42896">
    <property type="entry name" value="XYLULOSE-1,5-BISPHOSPHATE (XUBP) PHOSPHATASE"/>
    <property type="match status" value="1"/>
</dbReference>
<dbReference type="Gene3D" id="3.40.50.1000">
    <property type="entry name" value="HAD superfamily/HAD-like"/>
    <property type="match status" value="1"/>
</dbReference>
<dbReference type="Gene3D" id="1.10.150.240">
    <property type="entry name" value="Putative phosphatase, domain 2"/>
    <property type="match status" value="1"/>
</dbReference>
<dbReference type="SFLD" id="SFLDS00003">
    <property type="entry name" value="Haloacid_Dehalogenase"/>
    <property type="match status" value="1"/>
</dbReference>
<accession>A0A381X4V2</accession>
<gene>
    <name evidence="1" type="ORF">METZ01_LOCUS112542</name>
</gene>
<protein>
    <recommendedName>
        <fullName evidence="2">FCP1 homology domain-containing protein</fullName>
    </recommendedName>
</protein>
<dbReference type="SUPFAM" id="SSF56784">
    <property type="entry name" value="HAD-like"/>
    <property type="match status" value="1"/>
</dbReference>
<organism evidence="1">
    <name type="scientific">marine metagenome</name>
    <dbReference type="NCBI Taxonomy" id="408172"/>
    <lineage>
        <taxon>unclassified sequences</taxon>
        <taxon>metagenomes</taxon>
        <taxon>ecological metagenomes</taxon>
    </lineage>
</organism>
<dbReference type="AlphaFoldDB" id="A0A381X4V2"/>
<dbReference type="SFLD" id="SFLDF00035">
    <property type="entry name" value="phosphoglycolate_phosphatase"/>
    <property type="match status" value="1"/>
</dbReference>
<reference evidence="1" key="1">
    <citation type="submission" date="2018-05" db="EMBL/GenBank/DDBJ databases">
        <authorList>
            <person name="Lanie J.A."/>
            <person name="Ng W.-L."/>
            <person name="Kazmierczak K.M."/>
            <person name="Andrzejewski T.M."/>
            <person name="Davidsen T.M."/>
            <person name="Wayne K.J."/>
            <person name="Tettelin H."/>
            <person name="Glass J.I."/>
            <person name="Rusch D."/>
            <person name="Podicherti R."/>
            <person name="Tsui H.-C.T."/>
            <person name="Winkler M.E."/>
        </authorList>
    </citation>
    <scope>NUCLEOTIDE SEQUENCE</scope>
</reference>
<name>A0A381X4V2_9ZZZZ</name>
<dbReference type="GO" id="GO:0016787">
    <property type="term" value="F:hydrolase activity"/>
    <property type="evidence" value="ECO:0007669"/>
    <property type="project" value="InterPro"/>
</dbReference>
<dbReference type="PANTHER" id="PTHR42896:SF2">
    <property type="entry name" value="CBBY-LIKE PROTEIN"/>
    <property type="match status" value="1"/>
</dbReference>
<dbReference type="EMBL" id="UINC01013895">
    <property type="protein sequence ID" value="SVA59688.1"/>
    <property type="molecule type" value="Genomic_DNA"/>
</dbReference>
<dbReference type="SFLD" id="SFLDG01129">
    <property type="entry name" value="C1.5:_HAD__Beta-PGM__Phosphata"/>
    <property type="match status" value="1"/>
</dbReference>
<evidence type="ECO:0000313" key="1">
    <source>
        <dbReference type="EMBL" id="SVA59688.1"/>
    </source>
</evidence>
<dbReference type="Pfam" id="PF13419">
    <property type="entry name" value="HAD_2"/>
    <property type="match status" value="1"/>
</dbReference>
<sequence length="253" mass="28491">MRLSALIFDVDGTLANTEEDGHLRAFNETFERFGLDWHWNQELYAELLSVSGGKERMAHYVENYRPDIKNDLGFDDFAKIHQKKTEIFISHVANGAISLRVGVERLIEEAHRAGLRLAIATTTSLQNVEALLTSTLGKNTLDRFEVIGAGDVVNRKKPSGDIYRYVLDKMGLSSKECVAFEDSELGLISSSAAGLRTIVTLSEYTKAQNFDGAMVVLDQLGDENNPFEIVKGRPTRHRFVSVEYIKELYEQDR</sequence>
<dbReference type="InterPro" id="IPR041492">
    <property type="entry name" value="HAD_2"/>
</dbReference>
<dbReference type="InterPro" id="IPR023214">
    <property type="entry name" value="HAD_sf"/>
</dbReference>
<dbReference type="InterPro" id="IPR036412">
    <property type="entry name" value="HAD-like_sf"/>
</dbReference>